<feature type="transmembrane region" description="Helical" evidence="1">
    <location>
        <begin position="12"/>
        <end position="31"/>
    </location>
</feature>
<feature type="transmembrane region" description="Helical" evidence="1">
    <location>
        <begin position="126"/>
        <end position="145"/>
    </location>
</feature>
<dbReference type="Pfam" id="PF13160">
    <property type="entry name" value="DUF3995"/>
    <property type="match status" value="1"/>
</dbReference>
<keyword evidence="1" id="KW-0812">Transmembrane</keyword>
<comment type="caution">
    <text evidence="2">The sequence shown here is derived from an EMBL/GenBank/DDBJ whole genome shotgun (WGS) entry which is preliminary data.</text>
</comment>
<dbReference type="RefSeq" id="WP_115451587.1">
    <property type="nucleotide sequence ID" value="NZ_QNQT01000002.1"/>
</dbReference>
<evidence type="ECO:0000256" key="1">
    <source>
        <dbReference type="SAM" id="Phobius"/>
    </source>
</evidence>
<name>A0A3D8GTY4_9BACI</name>
<accession>A0A3D8GTY4</accession>
<keyword evidence="1" id="KW-0472">Membrane</keyword>
<reference evidence="2 3" key="1">
    <citation type="submission" date="2018-07" db="EMBL/GenBank/DDBJ databases">
        <title>Bacillus sp. YLB-04 draft genome sequence.</title>
        <authorList>
            <person name="Yu L."/>
            <person name="Tang X."/>
        </authorList>
    </citation>
    <scope>NUCLEOTIDE SEQUENCE [LARGE SCALE GENOMIC DNA]</scope>
    <source>
        <strain evidence="2 3">YLB-04</strain>
    </source>
</reference>
<feature type="transmembrane region" description="Helical" evidence="1">
    <location>
        <begin position="55"/>
        <end position="78"/>
    </location>
</feature>
<protein>
    <recommendedName>
        <fullName evidence="4">DUF3995 domain-containing protein</fullName>
    </recommendedName>
</protein>
<proteinExistence type="predicted"/>
<keyword evidence="1" id="KW-1133">Transmembrane helix</keyword>
<feature type="transmembrane region" description="Helical" evidence="1">
    <location>
        <begin position="85"/>
        <end position="106"/>
    </location>
</feature>
<dbReference type="OrthoDB" id="2868974at2"/>
<sequence length="150" mass="17072">MGQRLSTNSWFIYLGIIWSVIFSAMSFYWAMGGRLGVKSLGGAIYEMSLNPSSSFLVLVWLTGFMKLLGAGLLVLVLVRRNNSKLLFYTVKIAGAFLFLYGALNFITISLHALNILEYNLDDYATFWRLAFWEPYWMAGGVFYFLSVKRA</sequence>
<organism evidence="2 3">
    <name type="scientific">Neobacillus piezotolerans</name>
    <dbReference type="NCBI Taxonomy" id="2259171"/>
    <lineage>
        <taxon>Bacteria</taxon>
        <taxon>Bacillati</taxon>
        <taxon>Bacillota</taxon>
        <taxon>Bacilli</taxon>
        <taxon>Bacillales</taxon>
        <taxon>Bacillaceae</taxon>
        <taxon>Neobacillus</taxon>
    </lineage>
</organism>
<evidence type="ECO:0000313" key="3">
    <source>
        <dbReference type="Proteomes" id="UP000257144"/>
    </source>
</evidence>
<dbReference type="InterPro" id="IPR025058">
    <property type="entry name" value="DUF3995"/>
</dbReference>
<evidence type="ECO:0008006" key="4">
    <source>
        <dbReference type="Google" id="ProtNLM"/>
    </source>
</evidence>
<dbReference type="EMBL" id="QNQT01000002">
    <property type="protein sequence ID" value="RDU37918.1"/>
    <property type="molecule type" value="Genomic_DNA"/>
</dbReference>
<dbReference type="AlphaFoldDB" id="A0A3D8GTY4"/>
<dbReference type="Proteomes" id="UP000257144">
    <property type="component" value="Unassembled WGS sequence"/>
</dbReference>
<keyword evidence="3" id="KW-1185">Reference proteome</keyword>
<gene>
    <name evidence="2" type="ORF">DRW41_08905</name>
</gene>
<evidence type="ECO:0000313" key="2">
    <source>
        <dbReference type="EMBL" id="RDU37918.1"/>
    </source>
</evidence>